<feature type="domain" description="CAAX prenyl protease 2/Lysostaphin resistance protein A-like" evidence="2">
    <location>
        <begin position="107"/>
        <end position="208"/>
    </location>
</feature>
<evidence type="ECO:0000313" key="3">
    <source>
        <dbReference type="EMBL" id="OIP84486.1"/>
    </source>
</evidence>
<dbReference type="EMBL" id="MNZM01000055">
    <property type="protein sequence ID" value="OIP84486.1"/>
    <property type="molecule type" value="Genomic_DNA"/>
</dbReference>
<dbReference type="Pfam" id="PF02517">
    <property type="entry name" value="Rce1-like"/>
    <property type="match status" value="1"/>
</dbReference>
<feature type="transmembrane region" description="Helical" evidence="1">
    <location>
        <begin position="12"/>
        <end position="32"/>
    </location>
</feature>
<dbReference type="PANTHER" id="PTHR36435">
    <property type="entry name" value="SLR1288 PROTEIN"/>
    <property type="match status" value="1"/>
</dbReference>
<name>A0A1J5HWQ5_9BACT</name>
<evidence type="ECO:0000313" key="4">
    <source>
        <dbReference type="Proteomes" id="UP000183758"/>
    </source>
</evidence>
<dbReference type="AlphaFoldDB" id="A0A1J5HWQ5"/>
<protein>
    <recommendedName>
        <fullName evidence="2">CAAX prenyl protease 2/Lysostaphin resistance protein A-like domain-containing protein</fullName>
    </recommendedName>
</protein>
<dbReference type="Proteomes" id="UP000183758">
    <property type="component" value="Unassembled WGS sequence"/>
</dbReference>
<proteinExistence type="predicted"/>
<keyword evidence="1" id="KW-1133">Transmembrane helix</keyword>
<keyword evidence="1" id="KW-0472">Membrane</keyword>
<feature type="transmembrane region" description="Helical" evidence="1">
    <location>
        <begin position="108"/>
        <end position="130"/>
    </location>
</feature>
<feature type="transmembrane region" description="Helical" evidence="1">
    <location>
        <begin position="74"/>
        <end position="96"/>
    </location>
</feature>
<sequence>MKKPLSLTQKTLNVWAIILIVWSIYRANFRLAEWIDELIIKPLIFVLPVVYYVIKIEKTAFFEAVDLKKRLKKVDWLISITIGLLFVFTIALANYLKNKHLQFNTTQPILMIVVLAFATGITEEILSRGFVLKRLYADSKNLLSATFLSSILFFFLHVPMLFANLKITGNILLLFMVTDMLLSLVISFVYLERKNLWVAILIHAFYNFSLALLV</sequence>
<feature type="transmembrane region" description="Helical" evidence="1">
    <location>
        <begin position="142"/>
        <end position="165"/>
    </location>
</feature>
<evidence type="ECO:0000256" key="1">
    <source>
        <dbReference type="SAM" id="Phobius"/>
    </source>
</evidence>
<dbReference type="InterPro" id="IPR052710">
    <property type="entry name" value="CAAX_protease"/>
</dbReference>
<dbReference type="GO" id="GO:0004175">
    <property type="term" value="F:endopeptidase activity"/>
    <property type="evidence" value="ECO:0007669"/>
    <property type="project" value="UniProtKB-ARBA"/>
</dbReference>
<dbReference type="PANTHER" id="PTHR36435:SF1">
    <property type="entry name" value="CAAX AMINO TERMINAL PROTEASE FAMILY PROTEIN"/>
    <property type="match status" value="1"/>
</dbReference>
<accession>A0A1J5HWQ5</accession>
<feature type="transmembrane region" description="Helical" evidence="1">
    <location>
        <begin position="171"/>
        <end position="191"/>
    </location>
</feature>
<comment type="caution">
    <text evidence="3">The sequence shown here is derived from an EMBL/GenBank/DDBJ whole genome shotgun (WGS) entry which is preliminary data.</text>
</comment>
<keyword evidence="1" id="KW-0812">Transmembrane</keyword>
<reference evidence="3 4" key="1">
    <citation type="journal article" date="2016" name="Environ. Microbiol.">
        <title>Genomic resolution of a cold subsurface aquifer community provides metabolic insights for novel microbes adapted to high CO concentrations.</title>
        <authorList>
            <person name="Probst A.J."/>
            <person name="Castelle C.J."/>
            <person name="Singh A."/>
            <person name="Brown C.T."/>
            <person name="Anantharaman K."/>
            <person name="Sharon I."/>
            <person name="Hug L.A."/>
            <person name="Burstein D."/>
            <person name="Emerson J.B."/>
            <person name="Thomas B.C."/>
            <person name="Banfield J.F."/>
        </authorList>
    </citation>
    <scope>NUCLEOTIDE SEQUENCE [LARGE SCALE GENOMIC DNA]</scope>
    <source>
        <strain evidence="3">CG2_30_33_16</strain>
    </source>
</reference>
<gene>
    <name evidence="3" type="ORF">AUK04_02350</name>
</gene>
<evidence type="ECO:0000259" key="2">
    <source>
        <dbReference type="Pfam" id="PF02517"/>
    </source>
</evidence>
<feature type="transmembrane region" description="Helical" evidence="1">
    <location>
        <begin position="196"/>
        <end position="213"/>
    </location>
</feature>
<organism evidence="3 4">
    <name type="scientific">Candidatus Roizmanbacteria bacterium CG2_30_33_16</name>
    <dbReference type="NCBI Taxonomy" id="1805340"/>
    <lineage>
        <taxon>Bacteria</taxon>
        <taxon>Candidatus Roizmaniibacteriota</taxon>
    </lineage>
</organism>
<dbReference type="GO" id="GO:0080120">
    <property type="term" value="P:CAAX-box protein maturation"/>
    <property type="evidence" value="ECO:0007669"/>
    <property type="project" value="UniProtKB-ARBA"/>
</dbReference>
<dbReference type="InterPro" id="IPR003675">
    <property type="entry name" value="Rce1/LyrA-like_dom"/>
</dbReference>
<feature type="transmembrane region" description="Helical" evidence="1">
    <location>
        <begin position="38"/>
        <end position="54"/>
    </location>
</feature>